<accession>A0A7M7NSE1</accession>
<evidence type="ECO:0000256" key="2">
    <source>
        <dbReference type="ARBA" id="ARBA00022475"/>
    </source>
</evidence>
<dbReference type="RefSeq" id="XP_030841006.1">
    <property type="nucleotide sequence ID" value="XM_030985146.1"/>
</dbReference>
<keyword evidence="2" id="KW-1003">Cell membrane</keyword>
<feature type="transmembrane region" description="Helical" evidence="11">
    <location>
        <begin position="209"/>
        <end position="231"/>
    </location>
</feature>
<feature type="transmembrane region" description="Helical" evidence="11">
    <location>
        <begin position="285"/>
        <end position="305"/>
    </location>
</feature>
<dbReference type="Gene3D" id="1.20.1070.10">
    <property type="entry name" value="Rhodopsin 7-helix transmembrane proteins"/>
    <property type="match status" value="1"/>
</dbReference>
<feature type="compositionally biased region" description="Polar residues" evidence="10">
    <location>
        <begin position="250"/>
        <end position="260"/>
    </location>
</feature>
<dbReference type="PRINTS" id="PR00237">
    <property type="entry name" value="GPCRRHODOPSN"/>
</dbReference>
<protein>
    <recommendedName>
        <fullName evidence="12">G-protein coupled receptors family 1 profile domain-containing protein</fullName>
    </recommendedName>
</protein>
<dbReference type="GeneID" id="115917954"/>
<dbReference type="GO" id="GO:0007186">
    <property type="term" value="P:G protein-coupled receptor signaling pathway"/>
    <property type="evidence" value="ECO:0000318"/>
    <property type="project" value="GO_Central"/>
</dbReference>
<keyword evidence="7 9" id="KW-0675">Receptor</keyword>
<keyword evidence="4 11" id="KW-1133">Transmembrane helix</keyword>
<dbReference type="InParanoid" id="A0A7M7NSE1"/>
<feature type="domain" description="G-protein coupled receptors family 1 profile" evidence="12">
    <location>
        <begin position="58"/>
        <end position="330"/>
    </location>
</feature>
<dbReference type="PROSITE" id="PS00237">
    <property type="entry name" value="G_PROTEIN_RECEP_F1_1"/>
    <property type="match status" value="1"/>
</dbReference>
<comment type="similarity">
    <text evidence="9">Belongs to the G-protein coupled receptor 1 family.</text>
</comment>
<comment type="subcellular location">
    <subcellularLocation>
        <location evidence="1">Cell membrane</location>
        <topology evidence="1">Multi-pass membrane protein</topology>
    </subcellularLocation>
</comment>
<dbReference type="FunCoup" id="A0A7M7NSE1">
    <property type="interactions" value="43"/>
</dbReference>
<keyword evidence="6 11" id="KW-0472">Membrane</keyword>
<evidence type="ECO:0000313" key="13">
    <source>
        <dbReference type="EnsemblMetazoa" id="XP_030841006"/>
    </source>
</evidence>
<evidence type="ECO:0000256" key="8">
    <source>
        <dbReference type="ARBA" id="ARBA00023224"/>
    </source>
</evidence>
<dbReference type="OMA" id="LPEWICK"/>
<dbReference type="AlphaFoldDB" id="A0A7M7NSE1"/>
<feature type="transmembrane region" description="Helical" evidence="11">
    <location>
        <begin position="119"/>
        <end position="141"/>
    </location>
</feature>
<dbReference type="GO" id="GO:0004930">
    <property type="term" value="F:G protein-coupled receptor activity"/>
    <property type="evidence" value="ECO:0007669"/>
    <property type="project" value="UniProtKB-KW"/>
</dbReference>
<keyword evidence="8 9" id="KW-0807">Transducer</keyword>
<dbReference type="InterPro" id="IPR017452">
    <property type="entry name" value="GPCR_Rhodpsn_7TM"/>
</dbReference>
<feature type="transmembrane region" description="Helical" evidence="11">
    <location>
        <begin position="161"/>
        <end position="189"/>
    </location>
</feature>
<name>A0A7M7NSE1_STRPU</name>
<evidence type="ECO:0000256" key="11">
    <source>
        <dbReference type="SAM" id="Phobius"/>
    </source>
</evidence>
<evidence type="ECO:0000256" key="4">
    <source>
        <dbReference type="ARBA" id="ARBA00022989"/>
    </source>
</evidence>
<evidence type="ECO:0000256" key="9">
    <source>
        <dbReference type="RuleBase" id="RU000688"/>
    </source>
</evidence>
<dbReference type="PANTHER" id="PTHR24228:SF72">
    <property type="entry name" value="G-PROTEIN COUPLED RECEPTORS FAMILY 1 PROFILE DOMAIN-CONTAINING PROTEIN"/>
    <property type="match status" value="1"/>
</dbReference>
<sequence>METGTMANVLMNQTSSWNSTSATTTAGSDGRNFVFNDPVQRIILAVIFIIAFVVGFTGNGLTMLAVALSRKLRTITNVFVVNLAMADLLTCCVLPWNAVALLSFSGWPLPDWVCAGAALVLYTCGGCSLYSLATIAINRYIIITRSLKTYRAIYTKRNNAIILTICWLVPFSVSLIPPLCGLGELGYAVKYKTCSHKTAHPLSDYYSMLQAAVLYPVPLVIVVVCYIKIFLHTRRHMRTMTMSDSSDTSVTNTKRSSPNGTPHHEPNKSVKKRLNRRQVEITKNMLFVVCAFGLCASPYCVSLMIPPSDPAIPWTAAILLFNSCVNPFIYATKHPYFKQVFGSMLKCRCTEIPEQASIIRTISSMRSSFRSTRRKNKKPAAHRYHSDNINTVMKEADV</sequence>
<proteinExistence type="inferred from homology"/>
<evidence type="ECO:0000256" key="1">
    <source>
        <dbReference type="ARBA" id="ARBA00004651"/>
    </source>
</evidence>
<evidence type="ECO:0000256" key="5">
    <source>
        <dbReference type="ARBA" id="ARBA00023040"/>
    </source>
</evidence>
<reference evidence="13" key="2">
    <citation type="submission" date="2021-01" db="UniProtKB">
        <authorList>
            <consortium name="EnsemblMetazoa"/>
        </authorList>
    </citation>
    <scope>IDENTIFICATION</scope>
</reference>
<dbReference type="InterPro" id="IPR000276">
    <property type="entry name" value="GPCR_Rhodpsn"/>
</dbReference>
<feature type="region of interest" description="Disordered" evidence="10">
    <location>
        <begin position="242"/>
        <end position="274"/>
    </location>
</feature>
<dbReference type="KEGG" id="spu:115917954"/>
<dbReference type="GO" id="GO:0005886">
    <property type="term" value="C:plasma membrane"/>
    <property type="evidence" value="ECO:0007669"/>
    <property type="project" value="UniProtKB-SubCell"/>
</dbReference>
<dbReference type="Pfam" id="PF00001">
    <property type="entry name" value="7tm_1"/>
    <property type="match status" value="1"/>
</dbReference>
<evidence type="ECO:0000256" key="10">
    <source>
        <dbReference type="SAM" id="MobiDB-lite"/>
    </source>
</evidence>
<reference evidence="14" key="1">
    <citation type="submission" date="2015-02" db="EMBL/GenBank/DDBJ databases">
        <title>Genome sequencing for Strongylocentrotus purpuratus.</title>
        <authorList>
            <person name="Murali S."/>
            <person name="Liu Y."/>
            <person name="Vee V."/>
            <person name="English A."/>
            <person name="Wang M."/>
            <person name="Skinner E."/>
            <person name="Han Y."/>
            <person name="Muzny D.M."/>
            <person name="Worley K.C."/>
            <person name="Gibbs R.A."/>
        </authorList>
    </citation>
    <scope>NUCLEOTIDE SEQUENCE</scope>
</reference>
<evidence type="ECO:0000256" key="3">
    <source>
        <dbReference type="ARBA" id="ARBA00022692"/>
    </source>
</evidence>
<keyword evidence="14" id="KW-1185">Reference proteome</keyword>
<keyword evidence="3 9" id="KW-0812">Transmembrane</keyword>
<feature type="transmembrane region" description="Helical" evidence="11">
    <location>
        <begin position="78"/>
        <end position="99"/>
    </location>
</feature>
<evidence type="ECO:0000259" key="12">
    <source>
        <dbReference type="PROSITE" id="PS50262"/>
    </source>
</evidence>
<evidence type="ECO:0000313" key="14">
    <source>
        <dbReference type="Proteomes" id="UP000007110"/>
    </source>
</evidence>
<organism evidence="13 14">
    <name type="scientific">Strongylocentrotus purpuratus</name>
    <name type="common">Purple sea urchin</name>
    <dbReference type="NCBI Taxonomy" id="7668"/>
    <lineage>
        <taxon>Eukaryota</taxon>
        <taxon>Metazoa</taxon>
        <taxon>Echinodermata</taxon>
        <taxon>Eleutherozoa</taxon>
        <taxon>Echinozoa</taxon>
        <taxon>Echinoidea</taxon>
        <taxon>Euechinoidea</taxon>
        <taxon>Echinacea</taxon>
        <taxon>Camarodonta</taxon>
        <taxon>Echinidea</taxon>
        <taxon>Strongylocentrotidae</taxon>
        <taxon>Strongylocentrotus</taxon>
    </lineage>
</organism>
<dbReference type="PROSITE" id="PS50262">
    <property type="entry name" value="G_PROTEIN_RECEP_F1_2"/>
    <property type="match status" value="1"/>
</dbReference>
<dbReference type="SUPFAM" id="SSF81321">
    <property type="entry name" value="Family A G protein-coupled receptor-like"/>
    <property type="match status" value="1"/>
</dbReference>
<dbReference type="CDD" id="cd00637">
    <property type="entry name" value="7tm_classA_rhodopsin-like"/>
    <property type="match status" value="1"/>
</dbReference>
<feature type="transmembrane region" description="Helical" evidence="11">
    <location>
        <begin position="311"/>
        <end position="331"/>
    </location>
</feature>
<evidence type="ECO:0000256" key="6">
    <source>
        <dbReference type="ARBA" id="ARBA00023136"/>
    </source>
</evidence>
<dbReference type="PANTHER" id="PTHR24228">
    <property type="entry name" value="B2 BRADYKININ RECEPTOR/ANGIOTENSIN II RECEPTOR"/>
    <property type="match status" value="1"/>
</dbReference>
<dbReference type="EnsemblMetazoa" id="XM_030985146">
    <property type="protein sequence ID" value="XP_030841006"/>
    <property type="gene ID" value="LOC115917954"/>
</dbReference>
<evidence type="ECO:0000256" key="7">
    <source>
        <dbReference type="ARBA" id="ARBA00023170"/>
    </source>
</evidence>
<feature type="transmembrane region" description="Helical" evidence="11">
    <location>
        <begin position="42"/>
        <end position="66"/>
    </location>
</feature>
<dbReference type="OrthoDB" id="10039923at2759"/>
<dbReference type="Proteomes" id="UP000007110">
    <property type="component" value="Unassembled WGS sequence"/>
</dbReference>
<dbReference type="FunFam" id="1.20.1070.10:FF:000339">
    <property type="entry name" value="Uncharacterized protein"/>
    <property type="match status" value="1"/>
</dbReference>
<keyword evidence="5 9" id="KW-0297">G-protein coupled receptor</keyword>